<evidence type="ECO:0000313" key="2">
    <source>
        <dbReference type="Proteomes" id="UP000251241"/>
    </source>
</evidence>
<accession>A0A2X2KR06</accession>
<dbReference type="AlphaFoldDB" id="A0A2X2KR06"/>
<gene>
    <name evidence="1" type="ORF">NCTC11343_01131</name>
</gene>
<evidence type="ECO:0000313" key="1">
    <source>
        <dbReference type="EMBL" id="SPZ84589.1"/>
    </source>
</evidence>
<dbReference type="Pfam" id="PF19904">
    <property type="entry name" value="DUF6377"/>
    <property type="match status" value="1"/>
</dbReference>
<dbReference type="EMBL" id="UAUU01000002">
    <property type="protein sequence ID" value="SPZ84589.1"/>
    <property type="molecule type" value="Genomic_DNA"/>
</dbReference>
<organism evidence="1 2">
    <name type="scientific">Sphingobacterium multivorum</name>
    <dbReference type="NCBI Taxonomy" id="28454"/>
    <lineage>
        <taxon>Bacteria</taxon>
        <taxon>Pseudomonadati</taxon>
        <taxon>Bacteroidota</taxon>
        <taxon>Sphingobacteriia</taxon>
        <taxon>Sphingobacteriales</taxon>
        <taxon>Sphingobacteriaceae</taxon>
        <taxon>Sphingobacterium</taxon>
    </lineage>
</organism>
<dbReference type="Proteomes" id="UP000251241">
    <property type="component" value="Unassembled WGS sequence"/>
</dbReference>
<dbReference type="InterPro" id="IPR045957">
    <property type="entry name" value="DUF6377"/>
</dbReference>
<reference evidence="1 2" key="1">
    <citation type="submission" date="2018-06" db="EMBL/GenBank/DDBJ databases">
        <authorList>
            <consortium name="Pathogen Informatics"/>
            <person name="Doyle S."/>
        </authorList>
    </citation>
    <scope>NUCLEOTIDE SEQUENCE [LARGE SCALE GENOMIC DNA]</scope>
    <source>
        <strain evidence="1 2">NCTC11343</strain>
    </source>
</reference>
<sequence length="542" mass="63527">MLQRIFLFILFAHFSLYLSAQVDSDSTRVLQRLEYLMENQKIYIKNREDKLEKLKQEAKALESNPVQFLKKNYEIFENYKKFDSDAALTYILLCQKLAPPNNDSLQAVIHLDLAWVYSTVGRYIEASQLLKQVEPAHLGRDLLAKYYDTYSSFYSHYGQSNNRSEYYQASEKYRDSLLTVLPKSSLEYRTTIAIKTLFNGNREDAKKQLLVLWNENKKNIEQRALIAYFMGLIYKYEKDTKSQIYYLSISASADIEMANRDNASFHDLALTYYDQQDFDRAFQFIEKAIDDAMLCKVRYRIIEGTSSYPIINAAYQQKISSQNRQLVGLVIIVSILLIGVIIGLVIIYRQVQHLRRIRSELSATNQQLRSLNDEINQTNLKLSESNHIKEEYIAQFFDMCSSYIDKMEDIRKALLKKATNQQWDALREQLKSTQMEEREVQQLYVNFDRIFLNLYPTFVDEFNALLQEDEKIYPKKTELLNTELRIFALIRLGIDDSVKIASFLRYSLRTVYNYRTKVRNKAAGNRDAFEAAVCQIAVIDRA</sequence>
<name>A0A2X2KR06_SPHMU</name>
<dbReference type="InterPro" id="IPR011990">
    <property type="entry name" value="TPR-like_helical_dom_sf"/>
</dbReference>
<dbReference type="SUPFAM" id="SSF81901">
    <property type="entry name" value="HCP-like"/>
    <property type="match status" value="1"/>
</dbReference>
<proteinExistence type="predicted"/>
<dbReference type="Gene3D" id="1.25.40.10">
    <property type="entry name" value="Tetratricopeptide repeat domain"/>
    <property type="match status" value="1"/>
</dbReference>
<dbReference type="RefSeq" id="WP_112373995.1">
    <property type="nucleotide sequence ID" value="NZ_CP069793.1"/>
</dbReference>
<dbReference type="GeneID" id="97183524"/>
<protein>
    <submittedName>
        <fullName evidence="1">Uncharacterized protein</fullName>
    </submittedName>
</protein>